<evidence type="ECO:0000313" key="2">
    <source>
        <dbReference type="Proteomes" id="UP001348492"/>
    </source>
</evidence>
<proteinExistence type="predicted"/>
<accession>A0ABZ2EWN0</accession>
<reference evidence="1 2" key="1">
    <citation type="journal article" date="2023" name="PLoS ONE">
        <title>Genome-based metabolic and phylogenomic analysis of three Terrisporobacter species.</title>
        <authorList>
            <person name="Boer T."/>
            <person name="Bengelsdorf F.R."/>
            <person name="Bomeke M."/>
            <person name="Daniel R."/>
            <person name="Poehlein A."/>
        </authorList>
    </citation>
    <scope>NUCLEOTIDE SEQUENCE [LARGE SCALE GENOMIC DNA]</scope>
    <source>
        <strain evidence="1 2">DSM 1288</strain>
    </source>
</reference>
<organism evidence="1 2">
    <name type="scientific">Terrisporobacter glycolicus ATCC 14880 = DSM 1288</name>
    <dbReference type="NCBI Taxonomy" id="1121315"/>
    <lineage>
        <taxon>Bacteria</taxon>
        <taxon>Bacillati</taxon>
        <taxon>Bacillota</taxon>
        <taxon>Clostridia</taxon>
        <taxon>Peptostreptococcales</taxon>
        <taxon>Peptostreptococcaceae</taxon>
        <taxon>Terrisporobacter</taxon>
    </lineage>
</organism>
<protein>
    <submittedName>
        <fullName evidence="1">Uncharacterized protein</fullName>
    </submittedName>
</protein>
<dbReference type="Proteomes" id="UP001348492">
    <property type="component" value="Chromosome"/>
</dbReference>
<dbReference type="EMBL" id="CP117523">
    <property type="protein sequence ID" value="WWD83901.1"/>
    <property type="molecule type" value="Genomic_DNA"/>
</dbReference>
<keyword evidence="2" id="KW-1185">Reference proteome</keyword>
<name>A0ABZ2EWN0_9FIRM</name>
<evidence type="ECO:0000313" key="1">
    <source>
        <dbReference type="EMBL" id="WWD83901.1"/>
    </source>
</evidence>
<dbReference type="RefSeq" id="WP_018590627.1">
    <property type="nucleotide sequence ID" value="NZ_CP117523.1"/>
</dbReference>
<sequence>MGFYNEPLISPQMENVFYNDDKLTISVKLYSMYNIYCNKSVAINLIIEDNIANKVYEYAGRVKNDILYVDISKNELRDLKENNMEALIKVKVFNINGNIIAIEAVKGRLWEEKEFATALDYNDDTLKLLITNKNDNINIFVNKKILINEIDEIQRYYSNLKVLFKSEKSIGNIIDENSKFNLIVSEGNYTSNGIEIINENYFYVYYKVENQDDIIEKILIDDVFLISIIEGKRYKNKIDKINKTKIYKSTYQVLRLKVKNYFSK</sequence>
<gene>
    <name evidence="1" type="ORF">TEGL_23210</name>
</gene>